<dbReference type="AlphaFoldDB" id="A0A2I2L2V2"/>
<dbReference type="PANTHER" id="PTHR43201">
    <property type="entry name" value="ACYL-COA SYNTHETASE"/>
    <property type="match status" value="1"/>
</dbReference>
<keyword evidence="6" id="KW-1185">Reference proteome</keyword>
<dbReference type="Gene3D" id="3.40.50.12780">
    <property type="entry name" value="N-terminal domain of ligase-like"/>
    <property type="match status" value="1"/>
</dbReference>
<evidence type="ECO:0000256" key="1">
    <source>
        <dbReference type="ARBA" id="ARBA00006432"/>
    </source>
</evidence>
<sequence length="548" mass="58770">MLIARKAYWSADLEPELDERSIGEILAELATTAGDDLAVLWEVGDDLRSLTWSQLYAVATRGATWLVARTSPGDRVAVWAPNSLVWFILEYASALAGTVLAPLNPALVDPEAEYLLSHSGAALLFTVPDSAGKPLLERATDLHPRLPQLRDIVELEPWGAALLAQPAPGPGPDDPTPTLPVVRPEDPFLVQFTSGTTGRPKGAVITHLAAFNSARYSALALEPSDHEVWCTALPLHHVGGSISLVLGALAVRGTYVVVPRPTAGDVLRLLVRTRATHTGFVATVLQRLIDNPDFPSADLSSLRTMMGGGASVPSALIRELEKILGATVLIGYGQSESVSISQTGLHDSSDDKATTIGRPLPQREVCIQRLGTRVEGSAGEIAELGEVGELCTRSRLTMTGYMDGLATDDEVFDTEGWMHTGDLAAMDDRGLITFHGRAREVIIRGGENIYPREVEEALLGHPGIAEIAVVGTPDPTWGEQVAAFVRPADGARLDDQELRGYARQVLAPFKVPVIWRVVESFPMTASQKIRKNVLRDQLTASSDAPLGG</sequence>
<feature type="domain" description="AMP-binding enzyme C-terminal" evidence="4">
    <location>
        <begin position="453"/>
        <end position="528"/>
    </location>
</feature>
<accession>A0A2I2L2V2</accession>
<dbReference type="Pfam" id="PF13193">
    <property type="entry name" value="AMP-binding_C"/>
    <property type="match status" value="1"/>
</dbReference>
<dbReference type="SUPFAM" id="SSF56801">
    <property type="entry name" value="Acetyl-CoA synthetase-like"/>
    <property type="match status" value="1"/>
</dbReference>
<dbReference type="Proteomes" id="UP000234331">
    <property type="component" value="Unassembled WGS sequence"/>
</dbReference>
<dbReference type="Pfam" id="PF00501">
    <property type="entry name" value="AMP-binding"/>
    <property type="match status" value="1"/>
</dbReference>
<protein>
    <submittedName>
        <fullName evidence="5">AMP-dependent synthetase and ligase</fullName>
    </submittedName>
</protein>
<organism evidence="5 6">
    <name type="scientific">Frankia canadensis</name>
    <dbReference type="NCBI Taxonomy" id="1836972"/>
    <lineage>
        <taxon>Bacteria</taxon>
        <taxon>Bacillati</taxon>
        <taxon>Actinomycetota</taxon>
        <taxon>Actinomycetes</taxon>
        <taxon>Frankiales</taxon>
        <taxon>Frankiaceae</taxon>
        <taxon>Frankia</taxon>
    </lineage>
</organism>
<dbReference type="InterPro" id="IPR020845">
    <property type="entry name" value="AMP-binding_CS"/>
</dbReference>
<dbReference type="OrthoDB" id="9803968at2"/>
<proteinExistence type="inferred from homology"/>
<dbReference type="GO" id="GO:0031956">
    <property type="term" value="F:medium-chain fatty acid-CoA ligase activity"/>
    <property type="evidence" value="ECO:0007669"/>
    <property type="project" value="TreeGrafter"/>
</dbReference>
<dbReference type="InterPro" id="IPR025110">
    <property type="entry name" value="AMP-bd_C"/>
</dbReference>
<dbReference type="PANTHER" id="PTHR43201:SF5">
    <property type="entry name" value="MEDIUM-CHAIN ACYL-COA LIGASE ACSF2, MITOCHONDRIAL"/>
    <property type="match status" value="1"/>
</dbReference>
<evidence type="ECO:0000313" key="5">
    <source>
        <dbReference type="EMBL" id="SNQ52228.1"/>
    </source>
</evidence>
<evidence type="ECO:0000259" key="4">
    <source>
        <dbReference type="Pfam" id="PF13193"/>
    </source>
</evidence>
<dbReference type="EMBL" id="FZMO01000566">
    <property type="protein sequence ID" value="SNQ52228.1"/>
    <property type="molecule type" value="Genomic_DNA"/>
</dbReference>
<evidence type="ECO:0000256" key="2">
    <source>
        <dbReference type="ARBA" id="ARBA00022598"/>
    </source>
</evidence>
<feature type="domain" description="AMP-dependent synthetase/ligase" evidence="3">
    <location>
        <begin position="30"/>
        <end position="401"/>
    </location>
</feature>
<dbReference type="InterPro" id="IPR042099">
    <property type="entry name" value="ANL_N_sf"/>
</dbReference>
<comment type="similarity">
    <text evidence="1">Belongs to the ATP-dependent AMP-binding enzyme family.</text>
</comment>
<dbReference type="Gene3D" id="3.30.300.30">
    <property type="match status" value="1"/>
</dbReference>
<keyword evidence="2 5" id="KW-0436">Ligase</keyword>
<gene>
    <name evidence="5" type="ORF">FRACA_970009</name>
</gene>
<dbReference type="RefSeq" id="WP_101836456.1">
    <property type="nucleotide sequence ID" value="NZ_FZMO01000566.1"/>
</dbReference>
<evidence type="ECO:0000313" key="6">
    <source>
        <dbReference type="Proteomes" id="UP000234331"/>
    </source>
</evidence>
<dbReference type="PROSITE" id="PS00455">
    <property type="entry name" value="AMP_BINDING"/>
    <property type="match status" value="1"/>
</dbReference>
<name>A0A2I2L2V2_9ACTN</name>
<dbReference type="InterPro" id="IPR000873">
    <property type="entry name" value="AMP-dep_synth/lig_dom"/>
</dbReference>
<dbReference type="InterPro" id="IPR045851">
    <property type="entry name" value="AMP-bd_C_sf"/>
</dbReference>
<reference evidence="5 6" key="1">
    <citation type="submission" date="2017-06" db="EMBL/GenBank/DDBJ databases">
        <authorList>
            <person name="Kim H.J."/>
            <person name="Triplett B.A."/>
        </authorList>
    </citation>
    <scope>NUCLEOTIDE SEQUENCE [LARGE SCALE GENOMIC DNA]</scope>
    <source>
        <strain evidence="5">FRACA_ARgP5</strain>
    </source>
</reference>
<evidence type="ECO:0000259" key="3">
    <source>
        <dbReference type="Pfam" id="PF00501"/>
    </source>
</evidence>
<dbReference type="GO" id="GO:0006631">
    <property type="term" value="P:fatty acid metabolic process"/>
    <property type="evidence" value="ECO:0007669"/>
    <property type="project" value="TreeGrafter"/>
</dbReference>